<evidence type="ECO:0000256" key="1">
    <source>
        <dbReference type="SAM" id="Coils"/>
    </source>
</evidence>
<name>A0ABD3GH06_9MARC</name>
<feature type="coiled-coil region" evidence="1">
    <location>
        <begin position="266"/>
        <end position="304"/>
    </location>
</feature>
<evidence type="ECO:0000313" key="2">
    <source>
        <dbReference type="EMBL" id="KAL3677881.1"/>
    </source>
</evidence>
<accession>A0ABD3GH06</accession>
<proteinExistence type="predicted"/>
<reference evidence="2 3" key="1">
    <citation type="submission" date="2024-09" db="EMBL/GenBank/DDBJ databases">
        <title>Chromosome-scale assembly of Riccia sorocarpa.</title>
        <authorList>
            <person name="Paukszto L."/>
        </authorList>
    </citation>
    <scope>NUCLEOTIDE SEQUENCE [LARGE SCALE GENOMIC DNA]</scope>
    <source>
        <strain evidence="2">LP-2024</strain>
        <tissue evidence="2">Aerial parts of the thallus</tissue>
    </source>
</reference>
<organism evidence="2 3">
    <name type="scientific">Riccia sorocarpa</name>
    <dbReference type="NCBI Taxonomy" id="122646"/>
    <lineage>
        <taxon>Eukaryota</taxon>
        <taxon>Viridiplantae</taxon>
        <taxon>Streptophyta</taxon>
        <taxon>Embryophyta</taxon>
        <taxon>Marchantiophyta</taxon>
        <taxon>Marchantiopsida</taxon>
        <taxon>Marchantiidae</taxon>
        <taxon>Marchantiales</taxon>
        <taxon>Ricciaceae</taxon>
        <taxon>Riccia</taxon>
    </lineage>
</organism>
<keyword evidence="3" id="KW-1185">Reference proteome</keyword>
<comment type="caution">
    <text evidence="2">The sequence shown here is derived from an EMBL/GenBank/DDBJ whole genome shotgun (WGS) entry which is preliminary data.</text>
</comment>
<sequence>MATFVAGFLIPELISQLTAGITQLTRYLAEVRTIKKHNKLIVEEIQSFVHRLETNLELVKTKLPPEVSGVALGTLVRDMDNANQYMEECLAQGKFKKYWNATETRDCLDALRQKLMASFQMAFLVTSLDAALEGHRSTRNFQGVMVELFQAQMSDSAAAQEEMRNLFRPLVSGQDHQNQRQDEHMQKQEQLMQTVTHSMADIRAILDQIATRQEDGVSEKFLNDVATAIRQSLTDLPGESSRIGTIFIKESTDASPSDASTHTEVLNNLRAENSQLKASLSVAKQEAREKISSLAGELESEKEKNAALSIKLKAQITIAMNQVTTLGKNVQVARRNGEDLLSLSAELARKSSENAQVITELTKKLMNLEKGLVALGSQLEEVESPDFTNPD</sequence>
<dbReference type="EMBL" id="JBJQOH010000007">
    <property type="protein sequence ID" value="KAL3677881.1"/>
    <property type="molecule type" value="Genomic_DNA"/>
</dbReference>
<evidence type="ECO:0000313" key="3">
    <source>
        <dbReference type="Proteomes" id="UP001633002"/>
    </source>
</evidence>
<keyword evidence="1" id="KW-0175">Coiled coil</keyword>
<dbReference type="AlphaFoldDB" id="A0ABD3GH06"/>
<dbReference type="Proteomes" id="UP001633002">
    <property type="component" value="Unassembled WGS sequence"/>
</dbReference>
<protein>
    <recommendedName>
        <fullName evidence="4">Fungal N-terminal domain-containing protein</fullName>
    </recommendedName>
</protein>
<evidence type="ECO:0008006" key="4">
    <source>
        <dbReference type="Google" id="ProtNLM"/>
    </source>
</evidence>
<gene>
    <name evidence="2" type="ORF">R1sor_020837</name>
</gene>